<dbReference type="STRING" id="379482.SAMN04487961_1644"/>
<evidence type="ECO:0000313" key="10">
    <source>
        <dbReference type="EMBL" id="RBP22260.1"/>
    </source>
</evidence>
<feature type="signal peptide" evidence="8">
    <location>
        <begin position="1"/>
        <end position="27"/>
    </location>
</feature>
<organism evidence="10 11">
    <name type="scientific">Marinobacter pelagius</name>
    <dbReference type="NCBI Taxonomy" id="379482"/>
    <lineage>
        <taxon>Bacteria</taxon>
        <taxon>Pseudomonadati</taxon>
        <taxon>Pseudomonadota</taxon>
        <taxon>Gammaproteobacteria</taxon>
        <taxon>Pseudomonadales</taxon>
        <taxon>Marinobacteraceae</taxon>
        <taxon>Marinobacter</taxon>
    </lineage>
</organism>
<dbReference type="RefSeq" id="WP_113863984.1">
    <property type="nucleotide sequence ID" value="NZ_QNRO01000026.1"/>
</dbReference>
<dbReference type="PANTHER" id="PTHR41533:SF2">
    <property type="entry name" value="BLR7131 PROTEIN"/>
    <property type="match status" value="1"/>
</dbReference>
<dbReference type="GO" id="GO:0071555">
    <property type="term" value="P:cell wall organization"/>
    <property type="evidence" value="ECO:0007669"/>
    <property type="project" value="UniProtKB-UniRule"/>
</dbReference>
<dbReference type="InterPro" id="IPR038063">
    <property type="entry name" value="Transpep_catalytic_dom"/>
</dbReference>
<evidence type="ECO:0000256" key="7">
    <source>
        <dbReference type="PROSITE-ProRule" id="PRU01373"/>
    </source>
</evidence>
<dbReference type="InterPro" id="IPR036366">
    <property type="entry name" value="PGBDSf"/>
</dbReference>
<keyword evidence="4 7" id="KW-0133">Cell shape</keyword>
<dbReference type="AlphaFoldDB" id="A0A366G7K4"/>
<dbReference type="PANTHER" id="PTHR41533">
    <property type="entry name" value="L,D-TRANSPEPTIDASE HI_1667-RELATED"/>
    <property type="match status" value="1"/>
</dbReference>
<proteinExistence type="inferred from homology"/>
<dbReference type="GO" id="GO:0008360">
    <property type="term" value="P:regulation of cell shape"/>
    <property type="evidence" value="ECO:0007669"/>
    <property type="project" value="UniProtKB-UniRule"/>
</dbReference>
<evidence type="ECO:0000256" key="1">
    <source>
        <dbReference type="ARBA" id="ARBA00004752"/>
    </source>
</evidence>
<dbReference type="Gene3D" id="2.40.440.10">
    <property type="entry name" value="L,D-transpeptidase catalytic domain-like"/>
    <property type="match status" value="1"/>
</dbReference>
<sequence length="569" mass="64121">MSKSWHTALAILATLIILVLPAPSVTAAGPSEPLVQRIEALEGGQPVQVLGEPLLAREALRRFYENHGFQLAWSSPGHRRELAEAIRQIANDGLNPVDYHGDLLSDLVLRARDDLSGEIQADIDLLFTDAFLLAASHLLEGKVNPQTIHAEWSASRQHQDLAVSLAEALRNNTIAATLDSLRPTHRAYAKLMEARNQLTPLLGHPWLPIADGPSIHPGDQDPRLPEIRRRLAALGDIPAPADPASSVTDQTFYGEDLDLVIPNFQARHGLEPDGIIGKKTLAAVNLMPVERIRQIDASLERWRWLPQSLGDDYVIVNIAGFGLQLVMDGREALQSRVIVGRPYRQTPVFSDRIRYLVFNPTWTVPRKLMIEDLLPQIIRDPGFLERQGIRVYQGWGADRQEIDPAFIDWFSLSRNNFPYQLVQEPGPLNALGQVKFMFPNPYAVYLHDTPGQYLFGRQERSFSSGCIRVEKPMELAEQLLAGAPEWNREKIDRLLQEKTPVTAVLPDPIPIYIQYWTAWVDEDQRIQFRDDIYNRDFRLLAQLRQSVSGDHQLPTPVVAKDFRKTGGND</sequence>
<keyword evidence="5 7" id="KW-0573">Peptidoglycan synthesis</keyword>
<evidence type="ECO:0000256" key="6">
    <source>
        <dbReference type="ARBA" id="ARBA00023316"/>
    </source>
</evidence>
<comment type="similarity">
    <text evidence="2">Belongs to the YkuD family.</text>
</comment>
<dbReference type="PROSITE" id="PS52029">
    <property type="entry name" value="LD_TPASE"/>
    <property type="match status" value="1"/>
</dbReference>
<dbReference type="Pfam" id="PF03734">
    <property type="entry name" value="YkuD"/>
    <property type="match status" value="1"/>
</dbReference>
<dbReference type="Pfam" id="PF20142">
    <property type="entry name" value="Scaffold"/>
    <property type="match status" value="1"/>
</dbReference>
<evidence type="ECO:0000256" key="2">
    <source>
        <dbReference type="ARBA" id="ARBA00005992"/>
    </source>
</evidence>
<dbReference type="EMBL" id="QNRO01000026">
    <property type="protein sequence ID" value="RBP22260.1"/>
    <property type="molecule type" value="Genomic_DNA"/>
</dbReference>
<evidence type="ECO:0000256" key="3">
    <source>
        <dbReference type="ARBA" id="ARBA00022679"/>
    </source>
</evidence>
<dbReference type="SUPFAM" id="SSF141523">
    <property type="entry name" value="L,D-transpeptidase catalytic domain-like"/>
    <property type="match status" value="1"/>
</dbReference>
<feature type="chain" id="PRO_5016993369" evidence="8">
    <location>
        <begin position="28"/>
        <end position="569"/>
    </location>
</feature>
<dbReference type="UniPathway" id="UPA00219"/>
<evidence type="ECO:0000256" key="8">
    <source>
        <dbReference type="SAM" id="SignalP"/>
    </source>
</evidence>
<dbReference type="InterPro" id="IPR052905">
    <property type="entry name" value="LD-transpeptidase_YkuD-like"/>
</dbReference>
<dbReference type="Gene3D" id="1.10.101.10">
    <property type="entry name" value="PGBD-like superfamily/PGBD"/>
    <property type="match status" value="1"/>
</dbReference>
<comment type="caution">
    <text evidence="10">The sequence shown here is derived from an EMBL/GenBank/DDBJ whole genome shotgun (WGS) entry which is preliminary data.</text>
</comment>
<name>A0A366G7K4_9GAMM</name>
<gene>
    <name evidence="10" type="ORF">DET50_12642</name>
</gene>
<evidence type="ECO:0000256" key="4">
    <source>
        <dbReference type="ARBA" id="ARBA00022960"/>
    </source>
</evidence>
<feature type="domain" description="L,D-TPase catalytic" evidence="9">
    <location>
        <begin position="312"/>
        <end position="504"/>
    </location>
</feature>
<reference evidence="10 11" key="1">
    <citation type="submission" date="2018-06" db="EMBL/GenBank/DDBJ databases">
        <title>Freshwater and sediment microbial communities from various areas in North America, analyzing microbe dynamics in response to fracking.</title>
        <authorList>
            <person name="Lamendella R."/>
        </authorList>
    </citation>
    <scope>NUCLEOTIDE SEQUENCE [LARGE SCALE GENOMIC DNA]</scope>
    <source>
        <strain evidence="10 11">114J</strain>
    </source>
</reference>
<protein>
    <submittedName>
        <fullName evidence="10">Murein L,D-transpeptidase YcbB/YkuD</fullName>
    </submittedName>
</protein>
<evidence type="ECO:0000256" key="5">
    <source>
        <dbReference type="ARBA" id="ARBA00022984"/>
    </source>
</evidence>
<feature type="active site" description="Proton donor/acceptor" evidence="7">
    <location>
        <position position="447"/>
    </location>
</feature>
<dbReference type="Pfam" id="PF01471">
    <property type="entry name" value="PG_binding_1"/>
    <property type="match status" value="1"/>
</dbReference>
<dbReference type="InterPro" id="IPR045380">
    <property type="entry name" value="LD_TPept_scaffold_dom"/>
</dbReference>
<evidence type="ECO:0000259" key="9">
    <source>
        <dbReference type="PROSITE" id="PS52029"/>
    </source>
</evidence>
<dbReference type="InterPro" id="IPR036365">
    <property type="entry name" value="PGBD-like_sf"/>
</dbReference>
<dbReference type="GO" id="GO:0004180">
    <property type="term" value="F:carboxypeptidase activity"/>
    <property type="evidence" value="ECO:0007669"/>
    <property type="project" value="UniProtKB-ARBA"/>
</dbReference>
<dbReference type="CDD" id="cd16913">
    <property type="entry name" value="YkuD_like"/>
    <property type="match status" value="1"/>
</dbReference>
<evidence type="ECO:0000313" key="11">
    <source>
        <dbReference type="Proteomes" id="UP000252995"/>
    </source>
</evidence>
<keyword evidence="3" id="KW-0808">Transferase</keyword>
<dbReference type="Proteomes" id="UP000252995">
    <property type="component" value="Unassembled WGS sequence"/>
</dbReference>
<dbReference type="InterPro" id="IPR002477">
    <property type="entry name" value="Peptidoglycan-bd-like"/>
</dbReference>
<dbReference type="OrthoDB" id="9778545at2"/>
<comment type="pathway">
    <text evidence="1 7">Cell wall biogenesis; peptidoglycan biosynthesis.</text>
</comment>
<keyword evidence="8" id="KW-0732">Signal</keyword>
<dbReference type="SUPFAM" id="SSF47090">
    <property type="entry name" value="PGBD-like"/>
    <property type="match status" value="1"/>
</dbReference>
<accession>A0A366G7K4</accession>
<dbReference type="GO" id="GO:0009252">
    <property type="term" value="P:peptidoglycan biosynthetic process"/>
    <property type="evidence" value="ECO:0007669"/>
    <property type="project" value="UniProtKB-UniPathway"/>
</dbReference>
<feature type="active site" description="Nucleophile" evidence="7">
    <location>
        <position position="466"/>
    </location>
</feature>
<dbReference type="InterPro" id="IPR005490">
    <property type="entry name" value="LD_TPept_cat_dom"/>
</dbReference>
<dbReference type="GO" id="GO:0016740">
    <property type="term" value="F:transferase activity"/>
    <property type="evidence" value="ECO:0007669"/>
    <property type="project" value="UniProtKB-KW"/>
</dbReference>
<keyword evidence="6 7" id="KW-0961">Cell wall biogenesis/degradation</keyword>